<sequence>MLVPAARELREALARFADVRIALSYREVPAMRRELDRISRELCAMTGARTIDDALAIADTMLTRPPRRRPAEASGATVDVATAA</sequence>
<evidence type="ECO:0000313" key="2">
    <source>
        <dbReference type="EMBL" id="GGU65298.1"/>
    </source>
</evidence>
<feature type="region of interest" description="Disordered" evidence="1">
    <location>
        <begin position="65"/>
        <end position="84"/>
    </location>
</feature>
<dbReference type="Proteomes" id="UP000636661">
    <property type="component" value="Unassembled WGS sequence"/>
</dbReference>
<keyword evidence="3" id="KW-1185">Reference proteome</keyword>
<organism evidence="2 3">
    <name type="scientific">Streptomyces lavendofoliae</name>
    <dbReference type="NCBI Taxonomy" id="67314"/>
    <lineage>
        <taxon>Bacteria</taxon>
        <taxon>Bacillati</taxon>
        <taxon>Actinomycetota</taxon>
        <taxon>Actinomycetes</taxon>
        <taxon>Kitasatosporales</taxon>
        <taxon>Streptomycetaceae</taxon>
        <taxon>Streptomyces</taxon>
    </lineage>
</organism>
<dbReference type="Pfam" id="PF17196">
    <property type="entry name" value="DUF5133"/>
    <property type="match status" value="1"/>
</dbReference>
<evidence type="ECO:0000256" key="1">
    <source>
        <dbReference type="SAM" id="MobiDB-lite"/>
    </source>
</evidence>
<gene>
    <name evidence="2" type="ORF">GCM10010274_62430</name>
</gene>
<comment type="caution">
    <text evidence="2">The sequence shown here is derived from an EMBL/GenBank/DDBJ whole genome shotgun (WGS) entry which is preliminary data.</text>
</comment>
<dbReference type="InterPro" id="IPR033457">
    <property type="entry name" value="DUF5133"/>
</dbReference>
<proteinExistence type="predicted"/>
<reference evidence="2" key="2">
    <citation type="submission" date="2020-09" db="EMBL/GenBank/DDBJ databases">
        <authorList>
            <person name="Sun Q."/>
            <person name="Ohkuma M."/>
        </authorList>
    </citation>
    <scope>NUCLEOTIDE SEQUENCE</scope>
    <source>
        <strain evidence="2">JCM 4391</strain>
    </source>
</reference>
<evidence type="ECO:0000313" key="3">
    <source>
        <dbReference type="Proteomes" id="UP000636661"/>
    </source>
</evidence>
<name>A0A918I3T0_9ACTN</name>
<protein>
    <recommendedName>
        <fullName evidence="4">DUF5133 domain-containing protein</fullName>
    </recommendedName>
</protein>
<accession>A0A918I3T0</accession>
<dbReference type="RefSeq" id="WP_189554633.1">
    <property type="nucleotide sequence ID" value="NZ_BMTP01000025.1"/>
</dbReference>
<dbReference type="EMBL" id="BMTP01000025">
    <property type="protein sequence ID" value="GGU65298.1"/>
    <property type="molecule type" value="Genomic_DNA"/>
</dbReference>
<dbReference type="AlphaFoldDB" id="A0A918I3T0"/>
<reference evidence="2" key="1">
    <citation type="journal article" date="2014" name="Int. J. Syst. Evol. Microbiol.">
        <title>Complete genome sequence of Corynebacterium casei LMG S-19264T (=DSM 44701T), isolated from a smear-ripened cheese.</title>
        <authorList>
            <consortium name="US DOE Joint Genome Institute (JGI-PGF)"/>
            <person name="Walter F."/>
            <person name="Albersmeier A."/>
            <person name="Kalinowski J."/>
            <person name="Ruckert C."/>
        </authorList>
    </citation>
    <scope>NUCLEOTIDE SEQUENCE</scope>
    <source>
        <strain evidence="2">JCM 4391</strain>
    </source>
</reference>
<evidence type="ECO:0008006" key="4">
    <source>
        <dbReference type="Google" id="ProtNLM"/>
    </source>
</evidence>